<keyword evidence="6" id="KW-1185">Reference proteome</keyword>
<keyword evidence="3" id="KW-0732">Signal</keyword>
<evidence type="ECO:0000313" key="6">
    <source>
        <dbReference type="Proteomes" id="UP000587070"/>
    </source>
</evidence>
<dbReference type="PANTHER" id="PTHR41542:SF1">
    <property type="entry name" value="BLL5807 PROTEIN"/>
    <property type="match status" value="1"/>
</dbReference>
<evidence type="ECO:0000259" key="4">
    <source>
        <dbReference type="SMART" id="SM00978"/>
    </source>
</evidence>
<dbReference type="InterPro" id="IPR007379">
    <property type="entry name" value="Tim44-like_dom"/>
</dbReference>
<dbReference type="RefSeq" id="WP_153117828.1">
    <property type="nucleotide sequence ID" value="NZ_JACIGE010000015.1"/>
</dbReference>
<name>A0A840G3F2_RHOTE</name>
<organism evidence="5 6">
    <name type="scientific">Rhodocyclus tenuis</name>
    <name type="common">Rhodospirillum tenue</name>
    <dbReference type="NCBI Taxonomy" id="1066"/>
    <lineage>
        <taxon>Bacteria</taxon>
        <taxon>Pseudomonadati</taxon>
        <taxon>Pseudomonadota</taxon>
        <taxon>Betaproteobacteria</taxon>
        <taxon>Rhodocyclales</taxon>
        <taxon>Rhodocyclaceae</taxon>
        <taxon>Rhodocyclus</taxon>
    </lineage>
</organism>
<gene>
    <name evidence="5" type="ORF">GGD90_003339</name>
</gene>
<feature type="region of interest" description="Disordered" evidence="1">
    <location>
        <begin position="30"/>
        <end position="63"/>
    </location>
</feature>
<feature type="transmembrane region" description="Helical" evidence="2">
    <location>
        <begin position="100"/>
        <end position="121"/>
    </location>
</feature>
<feature type="chain" id="PRO_5033023000" evidence="3">
    <location>
        <begin position="25"/>
        <end position="296"/>
    </location>
</feature>
<evidence type="ECO:0000256" key="2">
    <source>
        <dbReference type="SAM" id="Phobius"/>
    </source>
</evidence>
<dbReference type="OrthoDB" id="5297955at2"/>
<dbReference type="SUPFAM" id="SSF54427">
    <property type="entry name" value="NTF2-like"/>
    <property type="match status" value="1"/>
</dbReference>
<dbReference type="AlphaFoldDB" id="A0A840G3F2"/>
<evidence type="ECO:0000256" key="3">
    <source>
        <dbReference type="SAM" id="SignalP"/>
    </source>
</evidence>
<comment type="caution">
    <text evidence="5">The sequence shown here is derived from an EMBL/GenBank/DDBJ whole genome shotgun (WGS) entry which is preliminary data.</text>
</comment>
<dbReference type="Proteomes" id="UP000587070">
    <property type="component" value="Unassembled WGS sequence"/>
</dbReference>
<reference evidence="5 6" key="1">
    <citation type="submission" date="2020-08" db="EMBL/GenBank/DDBJ databases">
        <title>Genome sequencing of Purple Non-Sulfur Bacteria from various extreme environments.</title>
        <authorList>
            <person name="Mayer M."/>
        </authorList>
    </citation>
    <scope>NUCLEOTIDE SEQUENCE [LARGE SCALE GENOMIC DNA]</scope>
    <source>
        <strain evidence="5 6">2761</strain>
    </source>
</reference>
<accession>A0A840G3F2</accession>
<dbReference type="EMBL" id="JACIGE010000015">
    <property type="protein sequence ID" value="MBB4248937.1"/>
    <property type="molecule type" value="Genomic_DNA"/>
</dbReference>
<dbReference type="Pfam" id="PF04280">
    <property type="entry name" value="Tim44"/>
    <property type="match status" value="1"/>
</dbReference>
<feature type="compositionally biased region" description="Low complexity" evidence="1">
    <location>
        <begin position="44"/>
        <end position="63"/>
    </location>
</feature>
<dbReference type="PANTHER" id="PTHR41542">
    <property type="entry name" value="BLL5807 PROTEIN"/>
    <property type="match status" value="1"/>
</dbReference>
<proteinExistence type="predicted"/>
<keyword evidence="2" id="KW-0812">Transmembrane</keyword>
<evidence type="ECO:0000313" key="5">
    <source>
        <dbReference type="EMBL" id="MBB4248937.1"/>
    </source>
</evidence>
<protein>
    <submittedName>
        <fullName evidence="5">Putative lipid-binding transport protein (Tim44 family)</fullName>
    </submittedName>
</protein>
<sequence>MRKFLLVLSVVTLSLGLTITDAEAKRLGGGKSLGMQRESATQRAATPPEAPRNATAPAAAPAPAAAGAAPKRNWLGPVAGLAAGLGLAALASHFGFGEELANFLMIALLAMAAIFVVRLLMRRSKPAPAAEPLRYAGAGNGGNSVGGIPAAERFDAPLGGSSAAPAASLAPAIPADFDAEGFLRIAKLNFVRLQAANDTGNIADLREFLSPELFAETKLEIEERGGAQQQTDVVTLEARLLEVVTEREQHVASVRFTGMIREEADGAAQPFDEVWNLSKPVSGERGWSVAGIQQLS</sequence>
<dbReference type="SMART" id="SM00978">
    <property type="entry name" value="Tim44"/>
    <property type="match status" value="1"/>
</dbReference>
<dbReference type="InterPro" id="IPR032710">
    <property type="entry name" value="NTF2-like_dom_sf"/>
</dbReference>
<feature type="domain" description="Tim44-like" evidence="4">
    <location>
        <begin position="163"/>
        <end position="294"/>
    </location>
</feature>
<feature type="signal peptide" evidence="3">
    <location>
        <begin position="1"/>
        <end position="24"/>
    </location>
</feature>
<keyword evidence="2" id="KW-1133">Transmembrane helix</keyword>
<keyword evidence="2" id="KW-0472">Membrane</keyword>
<evidence type="ECO:0000256" key="1">
    <source>
        <dbReference type="SAM" id="MobiDB-lite"/>
    </source>
</evidence>